<keyword evidence="3" id="KW-0695">RNA-directed DNA polymerase</keyword>
<name>A0A699IYB6_TANCI</name>
<dbReference type="GO" id="GO:0008270">
    <property type="term" value="F:zinc ion binding"/>
    <property type="evidence" value="ECO:0007669"/>
    <property type="project" value="UniProtKB-KW"/>
</dbReference>
<dbReference type="InterPro" id="IPR043128">
    <property type="entry name" value="Rev_trsase/Diguanyl_cyclase"/>
</dbReference>
<dbReference type="PANTHER" id="PTHR24559">
    <property type="entry name" value="TRANSPOSON TY3-I GAG-POL POLYPROTEIN"/>
    <property type="match status" value="1"/>
</dbReference>
<dbReference type="SMART" id="SM00343">
    <property type="entry name" value="ZnF_C2HC"/>
    <property type="match status" value="1"/>
</dbReference>
<sequence>MVKNWKLLESCGVQIITFTTTQLILLVERRYTLTRFTLDQMLNNVRLEVEEESEISLELLSFVVDAAKDFKENMLSDYCCQDKLMLSDRDDRYGDDPIRSLGLKIEILEFTENHRQEVFLDYHNMSQQNMTMEEVINVFDKLCMRCDVVEEEEQVIARFLGVLKLEITDIEKNKGFTSRFTLPTKTASPIAPKTTPKATTPTTSVACTTREHVDNTPRCYKCGRFRHYAHECPNLKTLAFVPDDPCTTYDTDAEPELEEPGDELHYINFIPGSAIPNRPAYRMNLKEFVELQRQVTELLEKGLIRENDLLDQLYGSTIFSKIDLRGGYNQIRMRPGDEWKTNFKTRDGLYEWMVMPFGLSNALNTFMRLMNQGGRFTWTSEAAKAFDILKAKVFSFVIRHKVGSDNQVADALSRRHSLITTMQIRMQGFDLFRGLYCDDLDFREIWS</sequence>
<dbReference type="SUPFAM" id="SSF56672">
    <property type="entry name" value="DNA/RNA polymerases"/>
    <property type="match status" value="1"/>
</dbReference>
<evidence type="ECO:0000256" key="1">
    <source>
        <dbReference type="PROSITE-ProRule" id="PRU00047"/>
    </source>
</evidence>
<gene>
    <name evidence="3" type="ORF">Tci_568370</name>
</gene>
<keyword evidence="3" id="KW-0808">Transferase</keyword>
<keyword evidence="1" id="KW-0479">Metal-binding</keyword>
<feature type="domain" description="CCHC-type" evidence="2">
    <location>
        <begin position="218"/>
        <end position="234"/>
    </location>
</feature>
<protein>
    <submittedName>
        <fullName evidence="3">Reverse transcriptase domain-containing protein</fullName>
    </submittedName>
</protein>
<keyword evidence="3" id="KW-0548">Nucleotidyltransferase</keyword>
<evidence type="ECO:0000313" key="3">
    <source>
        <dbReference type="EMBL" id="GEZ96397.1"/>
    </source>
</evidence>
<keyword evidence="1" id="KW-0863">Zinc-finger</keyword>
<keyword evidence="1" id="KW-0862">Zinc</keyword>
<dbReference type="GO" id="GO:0003964">
    <property type="term" value="F:RNA-directed DNA polymerase activity"/>
    <property type="evidence" value="ECO:0007669"/>
    <property type="project" value="UniProtKB-KW"/>
</dbReference>
<dbReference type="InterPro" id="IPR001878">
    <property type="entry name" value="Znf_CCHC"/>
</dbReference>
<dbReference type="InterPro" id="IPR043502">
    <property type="entry name" value="DNA/RNA_pol_sf"/>
</dbReference>
<dbReference type="InterPro" id="IPR000477">
    <property type="entry name" value="RT_dom"/>
</dbReference>
<dbReference type="SUPFAM" id="SSF57756">
    <property type="entry name" value="Retrovirus zinc finger-like domains"/>
    <property type="match status" value="1"/>
</dbReference>
<dbReference type="CDD" id="cd01647">
    <property type="entry name" value="RT_LTR"/>
    <property type="match status" value="1"/>
</dbReference>
<dbReference type="Gene3D" id="3.10.10.10">
    <property type="entry name" value="HIV Type 1 Reverse Transcriptase, subunit A, domain 1"/>
    <property type="match status" value="1"/>
</dbReference>
<dbReference type="PROSITE" id="PS50158">
    <property type="entry name" value="ZF_CCHC"/>
    <property type="match status" value="1"/>
</dbReference>
<dbReference type="PANTHER" id="PTHR24559:SF450">
    <property type="entry name" value="RNA-DIRECTED DNA POLYMERASE HOMOLOG"/>
    <property type="match status" value="1"/>
</dbReference>
<dbReference type="InterPro" id="IPR053134">
    <property type="entry name" value="RNA-dir_DNA_polymerase"/>
</dbReference>
<dbReference type="AlphaFoldDB" id="A0A699IYB6"/>
<evidence type="ECO:0000259" key="2">
    <source>
        <dbReference type="PROSITE" id="PS50158"/>
    </source>
</evidence>
<comment type="caution">
    <text evidence="3">The sequence shown here is derived from an EMBL/GenBank/DDBJ whole genome shotgun (WGS) entry which is preliminary data.</text>
</comment>
<reference evidence="3" key="1">
    <citation type="journal article" date="2019" name="Sci. Rep.">
        <title>Draft genome of Tanacetum cinerariifolium, the natural source of mosquito coil.</title>
        <authorList>
            <person name="Yamashiro T."/>
            <person name="Shiraishi A."/>
            <person name="Satake H."/>
            <person name="Nakayama K."/>
        </authorList>
    </citation>
    <scope>NUCLEOTIDE SEQUENCE</scope>
</reference>
<dbReference type="InterPro" id="IPR036875">
    <property type="entry name" value="Znf_CCHC_sf"/>
</dbReference>
<dbReference type="Pfam" id="PF00078">
    <property type="entry name" value="RVT_1"/>
    <property type="match status" value="1"/>
</dbReference>
<dbReference type="Gene3D" id="3.30.70.270">
    <property type="match status" value="1"/>
</dbReference>
<proteinExistence type="predicted"/>
<organism evidence="3">
    <name type="scientific">Tanacetum cinerariifolium</name>
    <name type="common">Dalmatian daisy</name>
    <name type="synonym">Chrysanthemum cinerariifolium</name>
    <dbReference type="NCBI Taxonomy" id="118510"/>
    <lineage>
        <taxon>Eukaryota</taxon>
        <taxon>Viridiplantae</taxon>
        <taxon>Streptophyta</taxon>
        <taxon>Embryophyta</taxon>
        <taxon>Tracheophyta</taxon>
        <taxon>Spermatophyta</taxon>
        <taxon>Magnoliopsida</taxon>
        <taxon>eudicotyledons</taxon>
        <taxon>Gunneridae</taxon>
        <taxon>Pentapetalae</taxon>
        <taxon>asterids</taxon>
        <taxon>campanulids</taxon>
        <taxon>Asterales</taxon>
        <taxon>Asteraceae</taxon>
        <taxon>Asteroideae</taxon>
        <taxon>Anthemideae</taxon>
        <taxon>Anthemidinae</taxon>
        <taxon>Tanacetum</taxon>
    </lineage>
</organism>
<dbReference type="EMBL" id="BKCJ010348477">
    <property type="protein sequence ID" value="GEZ96397.1"/>
    <property type="molecule type" value="Genomic_DNA"/>
</dbReference>
<accession>A0A699IYB6</accession>
<dbReference type="GO" id="GO:0003676">
    <property type="term" value="F:nucleic acid binding"/>
    <property type="evidence" value="ECO:0007669"/>
    <property type="project" value="InterPro"/>
</dbReference>